<gene>
    <name evidence="1" type="ORF">IAA06_01345</name>
</gene>
<dbReference type="EMBL" id="DWYZ01000034">
    <property type="protein sequence ID" value="HJB27427.1"/>
    <property type="molecule type" value="Genomic_DNA"/>
</dbReference>
<accession>A0A9D2LQ91</accession>
<comment type="caution">
    <text evidence="1">The sequence shown here is derived from an EMBL/GenBank/DDBJ whole genome shotgun (WGS) entry which is preliminary data.</text>
</comment>
<proteinExistence type="predicted"/>
<reference evidence="1" key="2">
    <citation type="submission" date="2021-04" db="EMBL/GenBank/DDBJ databases">
        <authorList>
            <person name="Gilroy R."/>
        </authorList>
    </citation>
    <scope>NUCLEOTIDE SEQUENCE</scope>
    <source>
        <strain evidence="1">ChiSjej1B19-5720</strain>
    </source>
</reference>
<organism evidence="1 2">
    <name type="scientific">Candidatus Blautia faecavium</name>
    <dbReference type="NCBI Taxonomy" id="2838487"/>
    <lineage>
        <taxon>Bacteria</taxon>
        <taxon>Bacillati</taxon>
        <taxon>Bacillota</taxon>
        <taxon>Clostridia</taxon>
        <taxon>Lachnospirales</taxon>
        <taxon>Lachnospiraceae</taxon>
        <taxon>Blautia</taxon>
    </lineage>
</organism>
<sequence>MRYMRKIDDSEVLLVSYYNVLFYIVFKVRLEEYKRDVLVGQINSGEKMMMKDIYRWCKRHQVPVMTKFIYRRDFSIVANIWNFYSYCRFKWEIKWE</sequence>
<evidence type="ECO:0000313" key="2">
    <source>
        <dbReference type="Proteomes" id="UP000823842"/>
    </source>
</evidence>
<evidence type="ECO:0000313" key="1">
    <source>
        <dbReference type="EMBL" id="HJB27427.1"/>
    </source>
</evidence>
<name>A0A9D2LQ91_9FIRM</name>
<dbReference type="Proteomes" id="UP000823842">
    <property type="component" value="Unassembled WGS sequence"/>
</dbReference>
<protein>
    <submittedName>
        <fullName evidence="1">Uncharacterized protein</fullName>
    </submittedName>
</protein>
<dbReference type="AlphaFoldDB" id="A0A9D2LQ91"/>
<reference evidence="1" key="1">
    <citation type="journal article" date="2021" name="PeerJ">
        <title>Extensive microbial diversity within the chicken gut microbiome revealed by metagenomics and culture.</title>
        <authorList>
            <person name="Gilroy R."/>
            <person name="Ravi A."/>
            <person name="Getino M."/>
            <person name="Pursley I."/>
            <person name="Horton D.L."/>
            <person name="Alikhan N.F."/>
            <person name="Baker D."/>
            <person name="Gharbi K."/>
            <person name="Hall N."/>
            <person name="Watson M."/>
            <person name="Adriaenssens E.M."/>
            <person name="Foster-Nyarko E."/>
            <person name="Jarju S."/>
            <person name="Secka A."/>
            <person name="Antonio M."/>
            <person name="Oren A."/>
            <person name="Chaudhuri R.R."/>
            <person name="La Ragione R."/>
            <person name="Hildebrand F."/>
            <person name="Pallen M.J."/>
        </authorList>
    </citation>
    <scope>NUCLEOTIDE SEQUENCE</scope>
    <source>
        <strain evidence="1">ChiSjej1B19-5720</strain>
    </source>
</reference>